<feature type="transmembrane region" description="Helical" evidence="2">
    <location>
        <begin position="232"/>
        <end position="253"/>
    </location>
</feature>
<evidence type="ECO:0000256" key="2">
    <source>
        <dbReference type="SAM" id="Phobius"/>
    </source>
</evidence>
<evidence type="ECO:0000256" key="1">
    <source>
        <dbReference type="SAM" id="MobiDB-lite"/>
    </source>
</evidence>
<accession>A0A6U1T5F1</accession>
<dbReference type="AlphaFoldDB" id="A0A6U1T5F1"/>
<evidence type="ECO:0000313" key="4">
    <source>
        <dbReference type="EMBL" id="CAD9323851.1"/>
    </source>
</evidence>
<keyword evidence="2" id="KW-1133">Transmembrane helix</keyword>
<protein>
    <submittedName>
        <fullName evidence="4">Uncharacterized protein</fullName>
    </submittedName>
</protein>
<organism evidence="4">
    <name type="scientific">Trieres chinensis</name>
    <name type="common">Marine centric diatom</name>
    <name type="synonym">Odontella sinensis</name>
    <dbReference type="NCBI Taxonomy" id="1514140"/>
    <lineage>
        <taxon>Eukaryota</taxon>
        <taxon>Sar</taxon>
        <taxon>Stramenopiles</taxon>
        <taxon>Ochrophyta</taxon>
        <taxon>Bacillariophyta</taxon>
        <taxon>Mediophyceae</taxon>
        <taxon>Biddulphiophycidae</taxon>
        <taxon>Eupodiscales</taxon>
        <taxon>Parodontellaceae</taxon>
        <taxon>Trieres</taxon>
    </lineage>
</organism>
<feature type="compositionally biased region" description="Polar residues" evidence="1">
    <location>
        <begin position="75"/>
        <end position="87"/>
    </location>
</feature>
<reference evidence="4" key="1">
    <citation type="submission" date="2021-01" db="EMBL/GenBank/DDBJ databases">
        <authorList>
            <person name="Corre E."/>
            <person name="Pelletier E."/>
            <person name="Niang G."/>
            <person name="Scheremetjew M."/>
            <person name="Finn R."/>
            <person name="Kale V."/>
            <person name="Holt S."/>
            <person name="Cochrane G."/>
            <person name="Meng A."/>
            <person name="Brown T."/>
            <person name="Cohen L."/>
        </authorList>
    </citation>
    <scope>NUCLEOTIDE SEQUENCE</scope>
    <source>
        <strain evidence="4">Grunow 1884</strain>
    </source>
</reference>
<sequence>MAEANLKQLEAKMKRQQFRRKNRTILRGPDPEKEMPQRSPSDIIGNNSGDDIDRNRGRWTQRLDTMDLLRPEGGNDNNIQNDNSSFEASVDDKEDSVYSSCSLSIADDLDGIGDALMEEDGEQGLEMLPLTEPKSFKKKEFDVGAYMDGREMTAAQEKWNAITVVPNPIYCLHFLLAGRWLSQDAIELARVATKGLEDLDPTVENFNTFVEEGGCIDSNWFPNLHACPPLPVIAVALGIVLHAPFSFLYHWHYASRLPPGMARIDHWSRRLDHAFIHVISALMSYGTSGRWDYFLANLMYNLECIHRQFRKKVRPRANKIRILISLIAYTIPILRRGEITLFLELWLVFVTAAWLFAAYPIGGWSHVAFHAAIALAPPLLLVAASRLEASQGQIAIAARCAILAGK</sequence>
<feature type="transmembrane region" description="Helical" evidence="2">
    <location>
        <begin position="341"/>
        <end position="361"/>
    </location>
</feature>
<feature type="compositionally biased region" description="Basic residues" evidence="1">
    <location>
        <begin position="14"/>
        <end position="24"/>
    </location>
</feature>
<keyword evidence="2" id="KW-0812">Transmembrane</keyword>
<feature type="region of interest" description="Disordered" evidence="1">
    <location>
        <begin position="1"/>
        <end position="55"/>
    </location>
</feature>
<dbReference type="EMBL" id="HBGO01004612">
    <property type="protein sequence ID" value="CAD9323851.1"/>
    <property type="molecule type" value="Transcribed_RNA"/>
</dbReference>
<feature type="transmembrane region" description="Helical" evidence="2">
    <location>
        <begin position="367"/>
        <end position="384"/>
    </location>
</feature>
<proteinExistence type="predicted"/>
<name>A0A6U1T5F1_TRICV</name>
<dbReference type="EMBL" id="HBGO01004611">
    <property type="protein sequence ID" value="CAD9323849.1"/>
    <property type="molecule type" value="Transcribed_RNA"/>
</dbReference>
<evidence type="ECO:0000313" key="3">
    <source>
        <dbReference type="EMBL" id="CAD9323849.1"/>
    </source>
</evidence>
<feature type="region of interest" description="Disordered" evidence="1">
    <location>
        <begin position="69"/>
        <end position="91"/>
    </location>
</feature>
<gene>
    <name evidence="3" type="ORF">OSIN01602_LOCUS2573</name>
    <name evidence="4" type="ORF">OSIN01602_LOCUS2574</name>
</gene>
<keyword evidence="2" id="KW-0472">Membrane</keyword>